<dbReference type="InterPro" id="IPR038718">
    <property type="entry name" value="SNF2-like_sf"/>
</dbReference>
<dbReference type="Pfam" id="PF00176">
    <property type="entry name" value="SNF2-rel_dom"/>
    <property type="match status" value="1"/>
</dbReference>
<dbReference type="SMART" id="SM00487">
    <property type="entry name" value="DEXDc"/>
    <property type="match status" value="1"/>
</dbReference>
<dbReference type="GeneID" id="63721338"/>
<dbReference type="Gene3D" id="3.40.50.10810">
    <property type="entry name" value="Tandem AAA-ATPase domain"/>
    <property type="match status" value="1"/>
</dbReference>
<dbReference type="SMART" id="SM00490">
    <property type="entry name" value="HELICc"/>
    <property type="match status" value="1"/>
</dbReference>
<dbReference type="PANTHER" id="PTHR10799">
    <property type="entry name" value="SNF2/RAD54 HELICASE FAMILY"/>
    <property type="match status" value="1"/>
</dbReference>
<dbReference type="Proteomes" id="UP000184073">
    <property type="component" value="Unassembled WGS sequence"/>
</dbReference>
<evidence type="ECO:0000256" key="4">
    <source>
        <dbReference type="SAM" id="MobiDB-lite"/>
    </source>
</evidence>
<evidence type="ECO:0000313" key="7">
    <source>
        <dbReference type="EMBL" id="OJI96178.1"/>
    </source>
</evidence>
<keyword evidence="8" id="KW-1185">Reference proteome</keyword>
<dbReference type="Pfam" id="PF00271">
    <property type="entry name" value="Helicase_C"/>
    <property type="match status" value="1"/>
</dbReference>
<dbReference type="Gene3D" id="3.40.50.300">
    <property type="entry name" value="P-loop containing nucleotide triphosphate hydrolases"/>
    <property type="match status" value="1"/>
</dbReference>
<dbReference type="InterPro" id="IPR049730">
    <property type="entry name" value="SNF2/RAD54-like_C"/>
</dbReference>
<dbReference type="AlphaFoldDB" id="A0A1L9P3V1"/>
<protein>
    <submittedName>
        <fullName evidence="7">Uncharacterized protein</fullName>
    </submittedName>
</protein>
<dbReference type="EMBL" id="KV878125">
    <property type="protein sequence ID" value="OJI96178.1"/>
    <property type="molecule type" value="Genomic_DNA"/>
</dbReference>
<dbReference type="GO" id="GO:0005524">
    <property type="term" value="F:ATP binding"/>
    <property type="evidence" value="ECO:0007669"/>
    <property type="project" value="InterPro"/>
</dbReference>
<dbReference type="PROSITE" id="PS51194">
    <property type="entry name" value="HELICASE_CTER"/>
    <property type="match status" value="1"/>
</dbReference>
<sequence>MIRLPVARGPGLRPRLVHRLGLQRDQRLQLRGVLVGSKSALTKTLTNLDILGVDEYCISPFNSSFTETQLYSPPRAGRWQATRPKQPQDNSASGIQKRRKAFLDHIRDVILPLLSENNVFDHQSEEDITGDVEVRPYSSVGLQPAGLQGSLKPYQLEGLSWLLYLRRNGIGGILADDMGLGKTLQTLSLFQYVKDKERGEHKFLVVCPLSVLDTWMSEISKWSTGFTPLAYHGTSHDRQNLRETFSQPEGDPANIVVTSYETVCNDLLFFKKTTWAYVVLDEGHRIKNSKSKRTQGIYKLRTDYKLVLTGTPIQNDLTELWSILHWLYPDVFVPSTAERFEDSFSLKEGRFNSSFVANVTRFLKIVMLRRTKTSPEIGLDIPTKKESILSVPLTEFQLGWYHKILTGVEKSILLGESSPNFENFVDLTTDEWERPGAGNAKRKSRITTNTLMELRKCSIHPYLLVDAIPEECEDGRHLIESSGKFIILERMIRQFVIVEQRKIIIFSGFDQALNLCEDVLGMEEFKSFKHVRLDGSTSAPWRNLSVFLFQNDPRYKVFLLSTRAGGEGLNLISASTVIFLDDDWNPQVMRQAESRVHRIGQTEPVNIIRLHSKGTVEDQIRRRLAKKAYLADRVMEGLGNDIYHPIDIDETSECEISLMPNSAIVPRAFGATELANLDLDSIMDSCALDEINVQEMSFSEKKARLERPESVKTNIFNGQKVDTSSRRFSVYEDTILEVSRASRRIGKSRVVMIGEWEVSKESIMSVTSPTRATFPKIGRKVKKENETGCFICNRRNPINCEICTRSFHERCLDRNDYCYNLKGTRMICPHHYCCDCGKSATQAGGLLFGCLKCPRAYCENCLDWNSTRFVGGNPEAEARGYSPRNAFFIECGACASGRRSLGTEVELKKRARRC</sequence>
<evidence type="ECO:0000256" key="2">
    <source>
        <dbReference type="ARBA" id="ARBA00022801"/>
    </source>
</evidence>
<dbReference type="InterPro" id="IPR001650">
    <property type="entry name" value="Helicase_C-like"/>
</dbReference>
<dbReference type="VEuPathDB" id="FungiDB:ASPVEDRAFT_120816"/>
<name>A0A1L9P3V1_ASPVE</name>
<gene>
    <name evidence="7" type="ORF">ASPVEDRAFT_120816</name>
</gene>
<dbReference type="SUPFAM" id="SSF52540">
    <property type="entry name" value="P-loop containing nucleoside triphosphate hydrolases"/>
    <property type="match status" value="2"/>
</dbReference>
<keyword evidence="3" id="KW-0067">ATP-binding</keyword>
<evidence type="ECO:0000256" key="3">
    <source>
        <dbReference type="ARBA" id="ARBA00022840"/>
    </source>
</evidence>
<dbReference type="CDD" id="cd17919">
    <property type="entry name" value="DEXHc_Snf"/>
    <property type="match status" value="1"/>
</dbReference>
<proteinExistence type="predicted"/>
<evidence type="ECO:0000256" key="1">
    <source>
        <dbReference type="ARBA" id="ARBA00022741"/>
    </source>
</evidence>
<dbReference type="InterPro" id="IPR000330">
    <property type="entry name" value="SNF2_N"/>
</dbReference>
<dbReference type="Gene3D" id="3.30.40.10">
    <property type="entry name" value="Zinc/RING finger domain, C3HC4 (zinc finger)"/>
    <property type="match status" value="1"/>
</dbReference>
<dbReference type="InterPro" id="IPR027417">
    <property type="entry name" value="P-loop_NTPase"/>
</dbReference>
<dbReference type="PROSITE" id="PS51192">
    <property type="entry name" value="HELICASE_ATP_BIND_1"/>
    <property type="match status" value="1"/>
</dbReference>
<organism evidence="7 8">
    <name type="scientific">Aspergillus versicolor CBS 583.65</name>
    <dbReference type="NCBI Taxonomy" id="1036611"/>
    <lineage>
        <taxon>Eukaryota</taxon>
        <taxon>Fungi</taxon>
        <taxon>Dikarya</taxon>
        <taxon>Ascomycota</taxon>
        <taxon>Pezizomycotina</taxon>
        <taxon>Eurotiomycetes</taxon>
        <taxon>Eurotiomycetidae</taxon>
        <taxon>Eurotiales</taxon>
        <taxon>Aspergillaceae</taxon>
        <taxon>Aspergillus</taxon>
        <taxon>Aspergillus subgen. Nidulantes</taxon>
    </lineage>
</organism>
<dbReference type="GO" id="GO:0016787">
    <property type="term" value="F:hydrolase activity"/>
    <property type="evidence" value="ECO:0007669"/>
    <property type="project" value="UniProtKB-KW"/>
</dbReference>
<accession>A0A1L9P3V1</accession>
<keyword evidence="2" id="KW-0378">Hydrolase</keyword>
<reference evidence="8" key="1">
    <citation type="journal article" date="2017" name="Genome Biol.">
        <title>Comparative genomics reveals high biological diversity and specific adaptations in the industrially and medically important fungal genus Aspergillus.</title>
        <authorList>
            <person name="de Vries R.P."/>
            <person name="Riley R."/>
            <person name="Wiebenga A."/>
            <person name="Aguilar-Osorio G."/>
            <person name="Amillis S."/>
            <person name="Uchima C.A."/>
            <person name="Anderluh G."/>
            <person name="Asadollahi M."/>
            <person name="Askin M."/>
            <person name="Barry K."/>
            <person name="Battaglia E."/>
            <person name="Bayram O."/>
            <person name="Benocci T."/>
            <person name="Braus-Stromeyer S.A."/>
            <person name="Caldana C."/>
            <person name="Canovas D."/>
            <person name="Cerqueira G.C."/>
            <person name="Chen F."/>
            <person name="Chen W."/>
            <person name="Choi C."/>
            <person name="Clum A."/>
            <person name="Dos Santos R.A."/>
            <person name="Damasio A.R."/>
            <person name="Diallinas G."/>
            <person name="Emri T."/>
            <person name="Fekete E."/>
            <person name="Flipphi M."/>
            <person name="Freyberg S."/>
            <person name="Gallo A."/>
            <person name="Gournas C."/>
            <person name="Habgood R."/>
            <person name="Hainaut M."/>
            <person name="Harispe M.L."/>
            <person name="Henrissat B."/>
            <person name="Hilden K.S."/>
            <person name="Hope R."/>
            <person name="Hossain A."/>
            <person name="Karabika E."/>
            <person name="Karaffa L."/>
            <person name="Karanyi Z."/>
            <person name="Krasevec N."/>
            <person name="Kuo A."/>
            <person name="Kusch H."/>
            <person name="LaButti K."/>
            <person name="Lagendijk E.L."/>
            <person name="Lapidus A."/>
            <person name="Levasseur A."/>
            <person name="Lindquist E."/>
            <person name="Lipzen A."/>
            <person name="Logrieco A.F."/>
            <person name="MacCabe A."/>
            <person name="Maekelae M.R."/>
            <person name="Malavazi I."/>
            <person name="Melin P."/>
            <person name="Meyer V."/>
            <person name="Mielnichuk N."/>
            <person name="Miskei M."/>
            <person name="Molnar A.P."/>
            <person name="Mule G."/>
            <person name="Ngan C.Y."/>
            <person name="Orejas M."/>
            <person name="Orosz E."/>
            <person name="Ouedraogo J.P."/>
            <person name="Overkamp K.M."/>
            <person name="Park H.-S."/>
            <person name="Perrone G."/>
            <person name="Piumi F."/>
            <person name="Punt P.J."/>
            <person name="Ram A.F."/>
            <person name="Ramon A."/>
            <person name="Rauscher S."/>
            <person name="Record E."/>
            <person name="Riano-Pachon D.M."/>
            <person name="Robert V."/>
            <person name="Roehrig J."/>
            <person name="Ruller R."/>
            <person name="Salamov A."/>
            <person name="Salih N.S."/>
            <person name="Samson R.A."/>
            <person name="Sandor E."/>
            <person name="Sanguinetti M."/>
            <person name="Schuetze T."/>
            <person name="Sepcic K."/>
            <person name="Shelest E."/>
            <person name="Sherlock G."/>
            <person name="Sophianopoulou V."/>
            <person name="Squina F.M."/>
            <person name="Sun H."/>
            <person name="Susca A."/>
            <person name="Todd R.B."/>
            <person name="Tsang A."/>
            <person name="Unkles S.E."/>
            <person name="van de Wiele N."/>
            <person name="van Rossen-Uffink D."/>
            <person name="Oliveira J.V."/>
            <person name="Vesth T.C."/>
            <person name="Visser J."/>
            <person name="Yu J.-H."/>
            <person name="Zhou M."/>
            <person name="Andersen M.R."/>
            <person name="Archer D.B."/>
            <person name="Baker S.E."/>
            <person name="Benoit I."/>
            <person name="Brakhage A.A."/>
            <person name="Braus G.H."/>
            <person name="Fischer R."/>
            <person name="Frisvad J.C."/>
            <person name="Goldman G.H."/>
            <person name="Houbraken J."/>
            <person name="Oakley B."/>
            <person name="Pocsi I."/>
            <person name="Scazzocchio C."/>
            <person name="Seiboth B."/>
            <person name="vanKuyk P.A."/>
            <person name="Wortman J."/>
            <person name="Dyer P.S."/>
            <person name="Grigoriev I.V."/>
        </authorList>
    </citation>
    <scope>NUCLEOTIDE SEQUENCE [LARGE SCALE GENOMIC DNA]</scope>
    <source>
        <strain evidence="8">CBS 583.65</strain>
    </source>
</reference>
<feature type="domain" description="Helicase ATP-binding" evidence="5">
    <location>
        <begin position="163"/>
        <end position="330"/>
    </location>
</feature>
<evidence type="ECO:0000259" key="6">
    <source>
        <dbReference type="PROSITE" id="PS51194"/>
    </source>
</evidence>
<dbReference type="STRING" id="1036611.A0A1L9P3V1"/>
<dbReference type="OrthoDB" id="288590at2759"/>
<dbReference type="RefSeq" id="XP_040661941.1">
    <property type="nucleotide sequence ID" value="XM_040805827.1"/>
</dbReference>
<feature type="region of interest" description="Disordered" evidence="4">
    <location>
        <begin position="76"/>
        <end position="95"/>
    </location>
</feature>
<feature type="compositionally biased region" description="Polar residues" evidence="4">
    <location>
        <begin position="83"/>
        <end position="94"/>
    </location>
</feature>
<dbReference type="InterPro" id="IPR013083">
    <property type="entry name" value="Znf_RING/FYVE/PHD"/>
</dbReference>
<feature type="domain" description="Helicase C-terminal" evidence="6">
    <location>
        <begin position="491"/>
        <end position="654"/>
    </location>
</feature>
<evidence type="ECO:0000259" key="5">
    <source>
        <dbReference type="PROSITE" id="PS51192"/>
    </source>
</evidence>
<evidence type="ECO:0000313" key="8">
    <source>
        <dbReference type="Proteomes" id="UP000184073"/>
    </source>
</evidence>
<dbReference type="CDD" id="cd18793">
    <property type="entry name" value="SF2_C_SNF"/>
    <property type="match status" value="1"/>
</dbReference>
<keyword evidence="1" id="KW-0547">Nucleotide-binding</keyword>
<dbReference type="InterPro" id="IPR014001">
    <property type="entry name" value="Helicase_ATP-bd"/>
</dbReference>